<dbReference type="EMBL" id="SPDV01000048">
    <property type="protein sequence ID" value="TFI56864.1"/>
    <property type="molecule type" value="Genomic_DNA"/>
</dbReference>
<evidence type="ECO:0000313" key="3">
    <source>
        <dbReference type="Proteomes" id="UP000298213"/>
    </source>
</evidence>
<organism evidence="2 3">
    <name type="scientific">Sphingomonas parva</name>
    <dbReference type="NCBI Taxonomy" id="2555898"/>
    <lineage>
        <taxon>Bacteria</taxon>
        <taxon>Pseudomonadati</taxon>
        <taxon>Pseudomonadota</taxon>
        <taxon>Alphaproteobacteria</taxon>
        <taxon>Sphingomonadales</taxon>
        <taxon>Sphingomonadaceae</taxon>
        <taxon>Sphingomonas</taxon>
    </lineage>
</organism>
<dbReference type="PANTHER" id="PTHR33677">
    <property type="entry name" value="TRANSCRIPTIONAL REPRESSOR FRMR-RELATED"/>
    <property type="match status" value="1"/>
</dbReference>
<dbReference type="InterPro" id="IPR003735">
    <property type="entry name" value="Metal_Tscrpt_repr"/>
</dbReference>
<gene>
    <name evidence="2" type="ORF">E2493_18135</name>
</gene>
<dbReference type="AlphaFoldDB" id="A0A4Y8ZLM1"/>
<evidence type="ECO:0000313" key="2">
    <source>
        <dbReference type="EMBL" id="TFI56864.1"/>
    </source>
</evidence>
<reference evidence="2 3" key="1">
    <citation type="submission" date="2019-03" db="EMBL/GenBank/DDBJ databases">
        <title>Genome sequence of Sphingomonas sp. 17J27-24.</title>
        <authorList>
            <person name="Kim M."/>
            <person name="Maeng S."/>
            <person name="Sathiyaraj S."/>
        </authorList>
    </citation>
    <scope>NUCLEOTIDE SEQUENCE [LARGE SCALE GENOMIC DNA]</scope>
    <source>
        <strain evidence="2 3">17J27-24</strain>
    </source>
</reference>
<dbReference type="GO" id="GO:0045892">
    <property type="term" value="P:negative regulation of DNA-templated transcription"/>
    <property type="evidence" value="ECO:0007669"/>
    <property type="project" value="UniProtKB-ARBA"/>
</dbReference>
<accession>A0A4Y8ZLM1</accession>
<protein>
    <submittedName>
        <fullName evidence="2">Metal/formaldehyde-sensitive transcriptional repressor</fullName>
    </submittedName>
</protein>
<comment type="caution">
    <text evidence="2">The sequence shown here is derived from an EMBL/GenBank/DDBJ whole genome shotgun (WGS) entry which is preliminary data.</text>
</comment>
<sequence>MAHLSDNADLLARVRRVAGQLNAVERGLAGGMDCADLLQLVAAVRGAVGTLMDEIVARHLEEHVARPGLTDAERSQGAAEVMAAVRRYAR</sequence>
<dbReference type="GO" id="GO:0003677">
    <property type="term" value="F:DNA binding"/>
    <property type="evidence" value="ECO:0007669"/>
    <property type="project" value="InterPro"/>
</dbReference>
<dbReference type="Gene3D" id="1.20.58.1000">
    <property type="entry name" value="Metal-sensitive repressor, helix protomer"/>
    <property type="match status" value="1"/>
</dbReference>
<name>A0A4Y8ZLM1_9SPHN</name>
<dbReference type="GO" id="GO:0046872">
    <property type="term" value="F:metal ion binding"/>
    <property type="evidence" value="ECO:0007669"/>
    <property type="project" value="InterPro"/>
</dbReference>
<keyword evidence="3" id="KW-1185">Reference proteome</keyword>
<comment type="similarity">
    <text evidence="1">Belongs to the FrmR/RcnR family.</text>
</comment>
<dbReference type="RefSeq" id="WP_135089750.1">
    <property type="nucleotide sequence ID" value="NZ_SPDV01000048.1"/>
</dbReference>
<dbReference type="Pfam" id="PF02583">
    <property type="entry name" value="Trns_repr_metal"/>
    <property type="match status" value="1"/>
</dbReference>
<dbReference type="Proteomes" id="UP000298213">
    <property type="component" value="Unassembled WGS sequence"/>
</dbReference>
<dbReference type="InterPro" id="IPR038390">
    <property type="entry name" value="Metal_Tscrpt_repr_sf"/>
</dbReference>
<dbReference type="PANTHER" id="PTHR33677:SF5">
    <property type="entry name" value="TRANSCRIPTIONAL REPRESSOR FRMR"/>
    <property type="match status" value="1"/>
</dbReference>
<dbReference type="OrthoDB" id="9806052at2"/>
<dbReference type="CDD" id="cd10153">
    <property type="entry name" value="RcnR-FrmR-like_DUF156"/>
    <property type="match status" value="1"/>
</dbReference>
<evidence type="ECO:0000256" key="1">
    <source>
        <dbReference type="ARBA" id="ARBA00005260"/>
    </source>
</evidence>
<proteinExistence type="inferred from homology"/>